<keyword evidence="3" id="KW-1185">Reference proteome</keyword>
<name>A0AAV5ISA2_9ROSI</name>
<evidence type="ECO:0000313" key="3">
    <source>
        <dbReference type="Proteomes" id="UP001054252"/>
    </source>
</evidence>
<keyword evidence="1" id="KW-1133">Transmembrane helix</keyword>
<comment type="caution">
    <text evidence="2">The sequence shown here is derived from an EMBL/GenBank/DDBJ whole genome shotgun (WGS) entry which is preliminary data.</text>
</comment>
<evidence type="ECO:0000313" key="2">
    <source>
        <dbReference type="EMBL" id="GKV02666.1"/>
    </source>
</evidence>
<protein>
    <submittedName>
        <fullName evidence="2">Uncharacterized protein</fullName>
    </submittedName>
</protein>
<dbReference type="Proteomes" id="UP001054252">
    <property type="component" value="Unassembled WGS sequence"/>
</dbReference>
<dbReference type="AlphaFoldDB" id="A0AAV5ISA2"/>
<proteinExistence type="predicted"/>
<dbReference type="EMBL" id="BPVZ01000019">
    <property type="protein sequence ID" value="GKV02666.1"/>
    <property type="molecule type" value="Genomic_DNA"/>
</dbReference>
<keyword evidence="1" id="KW-0812">Transmembrane</keyword>
<accession>A0AAV5ISA2</accession>
<evidence type="ECO:0000256" key="1">
    <source>
        <dbReference type="SAM" id="Phobius"/>
    </source>
</evidence>
<gene>
    <name evidence="2" type="ORF">SLEP1_g15065</name>
</gene>
<organism evidence="2 3">
    <name type="scientific">Rubroshorea leprosula</name>
    <dbReference type="NCBI Taxonomy" id="152421"/>
    <lineage>
        <taxon>Eukaryota</taxon>
        <taxon>Viridiplantae</taxon>
        <taxon>Streptophyta</taxon>
        <taxon>Embryophyta</taxon>
        <taxon>Tracheophyta</taxon>
        <taxon>Spermatophyta</taxon>
        <taxon>Magnoliopsida</taxon>
        <taxon>eudicotyledons</taxon>
        <taxon>Gunneridae</taxon>
        <taxon>Pentapetalae</taxon>
        <taxon>rosids</taxon>
        <taxon>malvids</taxon>
        <taxon>Malvales</taxon>
        <taxon>Dipterocarpaceae</taxon>
        <taxon>Rubroshorea</taxon>
    </lineage>
</organism>
<keyword evidence="1" id="KW-0472">Membrane</keyword>
<reference evidence="2 3" key="1">
    <citation type="journal article" date="2021" name="Commun. Biol.">
        <title>The genome of Shorea leprosula (Dipterocarpaceae) highlights the ecological relevance of drought in aseasonal tropical rainforests.</title>
        <authorList>
            <person name="Ng K.K.S."/>
            <person name="Kobayashi M.J."/>
            <person name="Fawcett J.A."/>
            <person name="Hatakeyama M."/>
            <person name="Paape T."/>
            <person name="Ng C.H."/>
            <person name="Ang C.C."/>
            <person name="Tnah L.H."/>
            <person name="Lee C.T."/>
            <person name="Nishiyama T."/>
            <person name="Sese J."/>
            <person name="O'Brien M.J."/>
            <person name="Copetti D."/>
            <person name="Mohd Noor M.I."/>
            <person name="Ong R.C."/>
            <person name="Putra M."/>
            <person name="Sireger I.Z."/>
            <person name="Indrioko S."/>
            <person name="Kosugi Y."/>
            <person name="Izuno A."/>
            <person name="Isagi Y."/>
            <person name="Lee S.L."/>
            <person name="Shimizu K.K."/>
        </authorList>
    </citation>
    <scope>NUCLEOTIDE SEQUENCE [LARGE SCALE GENOMIC DNA]</scope>
    <source>
        <strain evidence="2">214</strain>
    </source>
</reference>
<sequence length="164" mass="18849">MTILYVDSMYSKRGVNWNSKNFSLFATTKPKIKRDAKLELQDCQESWLNFLEPTLYSWLTTFVAGFAGFCRFCFLHRAGSKTQSQLCRFPAHFVFFHIRLQSLEPTLPAAKLEPALRLFSMRAKQRTFKSLLVEPALCTSISPEPAAAFKSWLSAHTQAFLVHF</sequence>
<feature type="transmembrane region" description="Helical" evidence="1">
    <location>
        <begin position="55"/>
        <end position="74"/>
    </location>
</feature>